<evidence type="ECO:0008006" key="3">
    <source>
        <dbReference type="Google" id="ProtNLM"/>
    </source>
</evidence>
<organism evidence="1 2">
    <name type="scientific">Hymenobacter endophyticus</name>
    <dbReference type="NCBI Taxonomy" id="3076335"/>
    <lineage>
        <taxon>Bacteria</taxon>
        <taxon>Pseudomonadati</taxon>
        <taxon>Bacteroidota</taxon>
        <taxon>Cytophagia</taxon>
        <taxon>Cytophagales</taxon>
        <taxon>Hymenobacteraceae</taxon>
        <taxon>Hymenobacter</taxon>
    </lineage>
</organism>
<dbReference type="EMBL" id="JAWDJT010000001">
    <property type="protein sequence ID" value="MDU0369096.1"/>
    <property type="molecule type" value="Genomic_DNA"/>
</dbReference>
<protein>
    <recommendedName>
        <fullName evidence="3">DUF4325 domain-containing protein</fullName>
    </recommendedName>
</protein>
<dbReference type="Proteomes" id="UP001250698">
    <property type="component" value="Unassembled WGS sequence"/>
</dbReference>
<keyword evidence="2" id="KW-1185">Reference proteome</keyword>
<reference evidence="1 2" key="1">
    <citation type="submission" date="2023-10" db="EMBL/GenBank/DDBJ databases">
        <title>Hymenobacter endophyticus sp. nov., an isolate from the leaf tissues of wheat.</title>
        <authorList>
            <person name="Dai Y."/>
        </authorList>
    </citation>
    <scope>NUCLEOTIDE SEQUENCE [LARGE SCALE GENOMIC DNA]</scope>
    <source>
        <strain evidence="1 2">ZK17L-C2</strain>
    </source>
</reference>
<name>A0ABU3TCJ7_9BACT</name>
<proteinExistence type="predicted"/>
<evidence type="ECO:0000313" key="1">
    <source>
        <dbReference type="EMBL" id="MDU0369096.1"/>
    </source>
</evidence>
<dbReference type="RefSeq" id="WP_315996610.1">
    <property type="nucleotide sequence ID" value="NZ_JAWDJT010000001.1"/>
</dbReference>
<comment type="caution">
    <text evidence="1">The sequence shown here is derived from an EMBL/GenBank/DDBJ whole genome shotgun (WGS) entry which is preliminary data.</text>
</comment>
<accession>A0ABU3TCJ7</accession>
<gene>
    <name evidence="1" type="ORF">ROI90_01715</name>
</gene>
<evidence type="ECO:0000313" key="2">
    <source>
        <dbReference type="Proteomes" id="UP001250698"/>
    </source>
</evidence>
<sequence length="112" mass="12119">MNTPVEPMILTANTYYMKGFGGSAGRSNERKVIKEVADYFTEIGLTVTVDEGGCTGTNGIVEAICTYSQSCKNVYKTLTVYNKGKRSNITALRKLSNQAAVRRAKIDGLLAA</sequence>